<keyword evidence="3" id="KW-1185">Reference proteome</keyword>
<gene>
    <name evidence="2" type="ORF">TrRE_jg4993</name>
</gene>
<dbReference type="EMBL" id="BRXZ01001082">
    <property type="protein sequence ID" value="GMH61753.1"/>
    <property type="molecule type" value="Genomic_DNA"/>
</dbReference>
<reference evidence="2" key="1">
    <citation type="submission" date="2022-07" db="EMBL/GenBank/DDBJ databases">
        <title>Genome analysis of Parmales, a sister group of diatoms, reveals the evolutionary specialization of diatoms from phago-mixotrophs to photoautotrophs.</title>
        <authorList>
            <person name="Ban H."/>
            <person name="Sato S."/>
            <person name="Yoshikawa S."/>
            <person name="Kazumasa Y."/>
            <person name="Nakamura Y."/>
            <person name="Ichinomiya M."/>
            <person name="Saitoh K."/>
            <person name="Sato N."/>
            <person name="Blanc-Mathieu R."/>
            <person name="Endo H."/>
            <person name="Kuwata A."/>
            <person name="Ogata H."/>
        </authorList>
    </citation>
    <scope>NUCLEOTIDE SEQUENCE</scope>
</reference>
<protein>
    <submittedName>
        <fullName evidence="2">Uncharacterized protein</fullName>
    </submittedName>
</protein>
<evidence type="ECO:0000313" key="2">
    <source>
        <dbReference type="EMBL" id="GMH61753.1"/>
    </source>
</evidence>
<evidence type="ECO:0000313" key="3">
    <source>
        <dbReference type="Proteomes" id="UP001165082"/>
    </source>
</evidence>
<feature type="compositionally biased region" description="Polar residues" evidence="1">
    <location>
        <begin position="45"/>
        <end position="60"/>
    </location>
</feature>
<evidence type="ECO:0000256" key="1">
    <source>
        <dbReference type="SAM" id="MobiDB-lite"/>
    </source>
</evidence>
<dbReference type="Proteomes" id="UP001165082">
    <property type="component" value="Unassembled WGS sequence"/>
</dbReference>
<feature type="region of interest" description="Disordered" evidence="1">
    <location>
        <begin position="125"/>
        <end position="164"/>
    </location>
</feature>
<sequence length="246" mass="27270">MHSDLAKTGQIGPLMSTLLVTKGVLENEQVFHVRVPGSNPPSPAQMASVTPPRSQSPVLESTSSTSSTPQKESNENEFSCSFTLKTISNKPASVDDCTVKEQDVNLLMSLKKILVEENDLIDVVGSGTGHRSPHRQSAGSKRSVGTVSPTPSNGKNKNKKKRVSTRLFNEPDFEELLSTWEENSLALGAWSMGMHALLKERFPSLLTKYNYYETDKKVHLCQYLFEKSNKRKEAAGHVRVIKRINK</sequence>
<comment type="caution">
    <text evidence="2">The sequence shown here is derived from an EMBL/GenBank/DDBJ whole genome shotgun (WGS) entry which is preliminary data.</text>
</comment>
<dbReference type="AlphaFoldDB" id="A0A9W7E486"/>
<feature type="region of interest" description="Disordered" evidence="1">
    <location>
        <begin position="33"/>
        <end position="78"/>
    </location>
</feature>
<accession>A0A9W7E486</accession>
<name>A0A9W7E486_9STRA</name>
<proteinExistence type="predicted"/>
<dbReference type="OrthoDB" id="188303at2759"/>
<organism evidence="2 3">
    <name type="scientific">Triparma retinervis</name>
    <dbReference type="NCBI Taxonomy" id="2557542"/>
    <lineage>
        <taxon>Eukaryota</taxon>
        <taxon>Sar</taxon>
        <taxon>Stramenopiles</taxon>
        <taxon>Ochrophyta</taxon>
        <taxon>Bolidophyceae</taxon>
        <taxon>Parmales</taxon>
        <taxon>Triparmaceae</taxon>
        <taxon>Triparma</taxon>
    </lineage>
</organism>
<feature type="compositionally biased region" description="Polar residues" evidence="1">
    <location>
        <begin position="135"/>
        <end position="155"/>
    </location>
</feature>